<dbReference type="AlphaFoldDB" id="A0A931CRQ2"/>
<feature type="non-terminal residue" evidence="1">
    <location>
        <position position="1"/>
    </location>
</feature>
<dbReference type="EMBL" id="JACCQK010000505">
    <property type="protein sequence ID" value="MBG0779937.1"/>
    <property type="molecule type" value="Genomic_DNA"/>
</dbReference>
<dbReference type="Proteomes" id="UP000706172">
    <property type="component" value="Unassembled WGS sequence"/>
</dbReference>
<organism evidence="1 2">
    <name type="scientific">Desulfotignum balticum</name>
    <dbReference type="NCBI Taxonomy" id="115781"/>
    <lineage>
        <taxon>Bacteria</taxon>
        <taxon>Pseudomonadati</taxon>
        <taxon>Thermodesulfobacteriota</taxon>
        <taxon>Desulfobacteria</taxon>
        <taxon>Desulfobacterales</taxon>
        <taxon>Desulfobacteraceae</taxon>
        <taxon>Desulfotignum</taxon>
    </lineage>
</organism>
<protein>
    <submittedName>
        <fullName evidence="1">Uncharacterized protein</fullName>
    </submittedName>
</protein>
<sequence length="76" mass="8370">FNITIMKQEKAVVSPVEGIVESVLKTADYKFDKKMVPVKKGELLVKLGPVPRKCAACDTPVADKAYKFCPQCGKKI</sequence>
<evidence type="ECO:0000313" key="2">
    <source>
        <dbReference type="Proteomes" id="UP000706172"/>
    </source>
</evidence>
<dbReference type="InterPro" id="IPR036283">
    <property type="entry name" value="NOB1_Zf-like_sf"/>
</dbReference>
<comment type="caution">
    <text evidence="1">The sequence shown here is derived from an EMBL/GenBank/DDBJ whole genome shotgun (WGS) entry which is preliminary data.</text>
</comment>
<proteinExistence type="predicted"/>
<name>A0A931CRQ2_9BACT</name>
<evidence type="ECO:0000313" key="1">
    <source>
        <dbReference type="EMBL" id="MBG0779937.1"/>
    </source>
</evidence>
<accession>A0A931CRQ2</accession>
<reference evidence="1" key="1">
    <citation type="submission" date="2020-07" db="EMBL/GenBank/DDBJ databases">
        <title>Severe corrosion of carbon steel in oil field produced water can be linked to methanogenic archaea containing a special type of NiFe hydrogenase.</title>
        <authorList>
            <person name="Lahme S."/>
            <person name="Mand J."/>
            <person name="Longwell J."/>
            <person name="Smith R."/>
            <person name="Enning D."/>
        </authorList>
    </citation>
    <scope>NUCLEOTIDE SEQUENCE</scope>
    <source>
        <strain evidence="1">MIC098Bin6</strain>
    </source>
</reference>
<dbReference type="SUPFAM" id="SSF144206">
    <property type="entry name" value="NOB1 zinc finger-like"/>
    <property type="match status" value="1"/>
</dbReference>
<gene>
    <name evidence="1" type="ORF">H0S81_08430</name>
</gene>